<dbReference type="eggNOG" id="COG2187">
    <property type="taxonomic scope" value="Bacteria"/>
</dbReference>
<dbReference type="InterPro" id="IPR052732">
    <property type="entry name" value="Cell-binding_unc_protein"/>
</dbReference>
<accession>B3E6T6</accession>
<reference evidence="2 3" key="1">
    <citation type="submission" date="2008-05" db="EMBL/GenBank/DDBJ databases">
        <title>Complete sequence of chromosome of Geobacter lovleyi SZ.</title>
        <authorList>
            <consortium name="US DOE Joint Genome Institute"/>
            <person name="Lucas S."/>
            <person name="Copeland A."/>
            <person name="Lapidus A."/>
            <person name="Glavina del Rio T."/>
            <person name="Dalin E."/>
            <person name="Tice H."/>
            <person name="Bruce D."/>
            <person name="Goodwin L."/>
            <person name="Pitluck S."/>
            <person name="Chertkov O."/>
            <person name="Meincke L."/>
            <person name="Brettin T."/>
            <person name="Detter J.C."/>
            <person name="Han C."/>
            <person name="Tapia R."/>
            <person name="Kuske C.R."/>
            <person name="Schmutz J."/>
            <person name="Larimer F."/>
            <person name="Land M."/>
            <person name="Hauser L."/>
            <person name="Kyrpides N."/>
            <person name="Mikhailova N."/>
            <person name="Sung Y."/>
            <person name="Fletcher K.E."/>
            <person name="Ritalahti K.M."/>
            <person name="Loeffler F.E."/>
            <person name="Richardson P."/>
        </authorList>
    </citation>
    <scope>NUCLEOTIDE SEQUENCE [LARGE SCALE GENOMIC DNA]</scope>
    <source>
        <strain evidence="3">ATCC BAA-1151 / DSM 17278 / SZ</strain>
    </source>
</reference>
<name>B3E6T6_TRIL1</name>
<evidence type="ECO:0000313" key="2">
    <source>
        <dbReference type="EMBL" id="ACD96341.1"/>
    </source>
</evidence>
<protein>
    <recommendedName>
        <fullName evidence="1">Aminoglycoside phosphotransferase domain-containing protein</fullName>
    </recommendedName>
</protein>
<dbReference type="AlphaFoldDB" id="B3E6T6"/>
<dbReference type="Gene3D" id="3.90.1200.10">
    <property type="match status" value="1"/>
</dbReference>
<dbReference type="InterPro" id="IPR002575">
    <property type="entry name" value="Aminoglycoside_PTrfase"/>
</dbReference>
<feature type="domain" description="Aminoglycoside phosphotransferase" evidence="1">
    <location>
        <begin position="63"/>
        <end position="279"/>
    </location>
</feature>
<sequence>MDRSLLDHMLNPARYPEPTATVQHLQTHISHLFLTDRYVYKVKKAVNFGFLDFTTLEKRRFYCHEELRLNRRLSPEIYLEVVALYRDAEGLLSFQADGTPVEYAVKMLRMPEERMLSHLLEQGRVTETDIADIAAKVAGFHAAAAHGNGISLFGTVEAIRSNWLENLRQTVPYCGRTLSERDHALIGEWALQRLEQRGELFQKRLQNGFIRECHGDLHAENICLDGQVHIFDCIEFNEKFRYGDTAADVAFLAMDLANHGRQDLALSFIGHYQAASGDATLQQVLPLYLANRAFIRGKVESFRLDDAMISSDEKQAACGRAQRFFRLARGYVLREQLPRQLFLTCGPTGCGKTAVAEELAFQLGLQYLSSDLERKRLAGVTPTERNSTIYSPDWNRATYDRLLEAAREQLISGAGVIVDATFRVRAERERFVRLAAESGVVPVILQLQCPETVVRQRLEQRQALGNSVSDGTWLVYQQQMERFEQPGGDEALLVPLDATMQPEAMVEQLLGMLHSQI</sequence>
<dbReference type="OrthoDB" id="9810277at2"/>
<proteinExistence type="predicted"/>
<gene>
    <name evidence="2" type="ordered locus">Glov_2628</name>
</gene>
<evidence type="ECO:0000313" key="3">
    <source>
        <dbReference type="Proteomes" id="UP000002420"/>
    </source>
</evidence>
<dbReference type="InterPro" id="IPR011009">
    <property type="entry name" value="Kinase-like_dom_sf"/>
</dbReference>
<keyword evidence="3" id="KW-1185">Reference proteome</keyword>
<dbReference type="InterPro" id="IPR027417">
    <property type="entry name" value="P-loop_NTPase"/>
</dbReference>
<dbReference type="Pfam" id="PF01636">
    <property type="entry name" value="APH"/>
    <property type="match status" value="1"/>
</dbReference>
<dbReference type="HOGENOM" id="CLU_026771_1_1_7"/>
<dbReference type="Pfam" id="PF13671">
    <property type="entry name" value="AAA_33"/>
    <property type="match status" value="1"/>
</dbReference>
<dbReference type="SUPFAM" id="SSF56112">
    <property type="entry name" value="Protein kinase-like (PK-like)"/>
    <property type="match status" value="1"/>
</dbReference>
<dbReference type="Proteomes" id="UP000002420">
    <property type="component" value="Chromosome"/>
</dbReference>
<dbReference type="RefSeq" id="WP_012470673.1">
    <property type="nucleotide sequence ID" value="NC_010814.1"/>
</dbReference>
<dbReference type="SUPFAM" id="SSF52540">
    <property type="entry name" value="P-loop containing nucleoside triphosphate hydrolases"/>
    <property type="match status" value="1"/>
</dbReference>
<evidence type="ECO:0000259" key="1">
    <source>
        <dbReference type="Pfam" id="PF01636"/>
    </source>
</evidence>
<dbReference type="KEGG" id="glo:Glov_2628"/>
<dbReference type="PANTHER" id="PTHR43883">
    <property type="entry name" value="SLR0207 PROTEIN"/>
    <property type="match status" value="1"/>
</dbReference>
<dbReference type="eggNOG" id="COG0645">
    <property type="taxonomic scope" value="Bacteria"/>
</dbReference>
<organism evidence="2 3">
    <name type="scientific">Trichlorobacter lovleyi (strain ATCC BAA-1151 / DSM 17278 / SZ)</name>
    <name type="common">Geobacter lovleyi</name>
    <dbReference type="NCBI Taxonomy" id="398767"/>
    <lineage>
        <taxon>Bacteria</taxon>
        <taxon>Pseudomonadati</taxon>
        <taxon>Thermodesulfobacteriota</taxon>
        <taxon>Desulfuromonadia</taxon>
        <taxon>Geobacterales</taxon>
        <taxon>Geobacteraceae</taxon>
        <taxon>Trichlorobacter</taxon>
    </lineage>
</organism>
<dbReference type="STRING" id="398767.Glov_2628"/>
<dbReference type="Gene3D" id="3.40.50.300">
    <property type="entry name" value="P-loop containing nucleotide triphosphate hydrolases"/>
    <property type="match status" value="1"/>
</dbReference>
<dbReference type="EMBL" id="CP001089">
    <property type="protein sequence ID" value="ACD96341.1"/>
    <property type="molecule type" value="Genomic_DNA"/>
</dbReference>
<dbReference type="PANTHER" id="PTHR43883:SF1">
    <property type="entry name" value="GLUCONOKINASE"/>
    <property type="match status" value="1"/>
</dbReference>